<feature type="transmembrane region" description="Helical" evidence="1">
    <location>
        <begin position="56"/>
        <end position="77"/>
    </location>
</feature>
<name>Q7U455_PARMW</name>
<evidence type="ECO:0000313" key="3">
    <source>
        <dbReference type="Proteomes" id="UP000001422"/>
    </source>
</evidence>
<gene>
    <name evidence="2" type="ordered locus">SYNW2217</name>
</gene>
<keyword evidence="1" id="KW-1133">Transmembrane helix</keyword>
<dbReference type="eggNOG" id="ENOG503231J">
    <property type="taxonomic scope" value="Bacteria"/>
</dbReference>
<evidence type="ECO:0000256" key="1">
    <source>
        <dbReference type="SAM" id="Phobius"/>
    </source>
</evidence>
<dbReference type="KEGG" id="syw:SYNW2217"/>
<keyword evidence="1" id="KW-0472">Membrane</keyword>
<organism evidence="2 3">
    <name type="scientific">Parasynechococcus marenigrum (strain WH8102)</name>
    <dbReference type="NCBI Taxonomy" id="84588"/>
    <lineage>
        <taxon>Bacteria</taxon>
        <taxon>Bacillati</taxon>
        <taxon>Cyanobacteriota</taxon>
        <taxon>Cyanophyceae</taxon>
        <taxon>Synechococcales</taxon>
        <taxon>Prochlorococcaceae</taxon>
        <taxon>Parasynechococcus</taxon>
        <taxon>Parasynechococcus marenigrum</taxon>
    </lineage>
</organism>
<sequence>MSAFSEPTWKRWLDRLLMLNVLVVILGAGFFGVAVAAQTQGRSALMDLFQALWQPLFTPAISLLIMAALLSGILSWWQRRVLKTDRDSGS</sequence>
<dbReference type="STRING" id="84588.SYNW2217"/>
<dbReference type="AlphaFoldDB" id="Q7U455"/>
<reference evidence="2 3" key="1">
    <citation type="journal article" date="2003" name="Nature">
        <title>The genome of a motile marine Synechococcus.</title>
        <authorList>
            <person name="Palenik B."/>
            <person name="Brahamsha B."/>
            <person name="Larimer F."/>
            <person name="Land M."/>
            <person name="Hauser L."/>
            <person name="Chain P."/>
            <person name="Lamerdin J."/>
            <person name="Regala W."/>
            <person name="Allen E.A."/>
            <person name="McCarren J."/>
            <person name="Paulsen I."/>
            <person name="Dufresne A."/>
            <person name="Partensky F."/>
            <person name="Webb E."/>
            <person name="Waterbury J."/>
        </authorList>
    </citation>
    <scope>NUCLEOTIDE SEQUENCE [LARGE SCALE GENOMIC DNA]</scope>
    <source>
        <strain evidence="2 3">WH8102</strain>
    </source>
</reference>
<proteinExistence type="predicted"/>
<keyword evidence="1" id="KW-0812">Transmembrane</keyword>
<dbReference type="Proteomes" id="UP000001422">
    <property type="component" value="Chromosome"/>
</dbReference>
<keyword evidence="3" id="KW-1185">Reference proteome</keyword>
<dbReference type="RefSeq" id="WP_011129073.1">
    <property type="nucleotide sequence ID" value="NC_005070.1"/>
</dbReference>
<protein>
    <submittedName>
        <fullName evidence="2">Uncharacterized protein</fullName>
    </submittedName>
</protein>
<evidence type="ECO:0000313" key="2">
    <source>
        <dbReference type="EMBL" id="CAE08732.1"/>
    </source>
</evidence>
<dbReference type="HOGENOM" id="CLU_180814_0_0_3"/>
<accession>Q7U455</accession>
<feature type="transmembrane region" description="Helical" evidence="1">
    <location>
        <begin position="12"/>
        <end position="36"/>
    </location>
</feature>
<dbReference type="EMBL" id="BX569695">
    <property type="protein sequence ID" value="CAE08732.1"/>
    <property type="molecule type" value="Genomic_DNA"/>
</dbReference>